<dbReference type="Gene3D" id="3.30.470.10">
    <property type="match status" value="1"/>
</dbReference>
<name>A0A0P1E914_9RHOB</name>
<gene>
    <name evidence="2" type="primary">ilvE_3</name>
    <name evidence="2" type="ORF">RUM4293_04587</name>
</gene>
<sequence length="215" mass="23669">MESSLCPPADPDFRLIETLAFRPGQGFVRRDRHLARMARSAVAMGIPFDAGAAIQALDNVVGQSPQRCRLTLAVDGTYDVTTGVLAGNPPLWRVAVTKMRLSASDVWLQHKTTQRSVYDTARASLPDGIDEFLFLNERDELCEGTITNLFLHMPDGRRLTPKLTCGLLPGILREELLNNKQVTESVLSLTDLINAEKVFVGNSLRGLIRAELAVL</sequence>
<proteinExistence type="predicted"/>
<dbReference type="Gene3D" id="3.20.10.10">
    <property type="entry name" value="D-amino Acid Aminotransferase, subunit A, domain 2"/>
    <property type="match status" value="1"/>
</dbReference>
<keyword evidence="3" id="KW-1185">Reference proteome</keyword>
<keyword evidence="2" id="KW-0808">Transferase</keyword>
<protein>
    <recommendedName>
        <fullName evidence="1">Probable branched-chain-amino-acid aminotransferase</fullName>
    </recommendedName>
</protein>
<evidence type="ECO:0000256" key="1">
    <source>
        <dbReference type="ARBA" id="ARBA00014472"/>
    </source>
</evidence>
<evidence type="ECO:0000313" key="3">
    <source>
        <dbReference type="Proteomes" id="UP000050786"/>
    </source>
</evidence>
<dbReference type="NCBIfam" id="NF005729">
    <property type="entry name" value="PRK07546.1-3"/>
    <property type="match status" value="1"/>
</dbReference>
<reference evidence="3" key="1">
    <citation type="submission" date="2015-09" db="EMBL/GenBank/DDBJ databases">
        <authorList>
            <person name="Rodrigo-Torres L."/>
            <person name="Arahal D.R."/>
        </authorList>
    </citation>
    <scope>NUCLEOTIDE SEQUENCE [LARGE SCALE GENOMIC DNA]</scope>
    <source>
        <strain evidence="3">CECT 4293</strain>
    </source>
</reference>
<dbReference type="EMBL" id="CYPS01000067">
    <property type="protein sequence ID" value="CUH45670.1"/>
    <property type="molecule type" value="Genomic_DNA"/>
</dbReference>
<dbReference type="InterPro" id="IPR036038">
    <property type="entry name" value="Aminotransferase-like"/>
</dbReference>
<dbReference type="NCBIfam" id="NF005731">
    <property type="entry name" value="PRK07546.1-5"/>
    <property type="match status" value="1"/>
</dbReference>
<dbReference type="SUPFAM" id="SSF56752">
    <property type="entry name" value="D-aminoacid aminotransferase-like PLP-dependent enzymes"/>
    <property type="match status" value="1"/>
</dbReference>
<dbReference type="Pfam" id="PF01063">
    <property type="entry name" value="Aminotran_4"/>
    <property type="match status" value="1"/>
</dbReference>
<dbReference type="GO" id="GO:0008483">
    <property type="term" value="F:transaminase activity"/>
    <property type="evidence" value="ECO:0007669"/>
    <property type="project" value="UniProtKB-KW"/>
</dbReference>
<keyword evidence="2" id="KW-0032">Aminotransferase</keyword>
<dbReference type="Proteomes" id="UP000050786">
    <property type="component" value="Unassembled WGS sequence"/>
</dbReference>
<dbReference type="InterPro" id="IPR043131">
    <property type="entry name" value="BCAT-like_N"/>
</dbReference>
<dbReference type="InterPro" id="IPR001544">
    <property type="entry name" value="Aminotrans_IV"/>
</dbReference>
<organism evidence="2 3">
    <name type="scientific">Ruegeria atlantica</name>
    <dbReference type="NCBI Taxonomy" id="81569"/>
    <lineage>
        <taxon>Bacteria</taxon>
        <taxon>Pseudomonadati</taxon>
        <taxon>Pseudomonadota</taxon>
        <taxon>Alphaproteobacteria</taxon>
        <taxon>Rhodobacterales</taxon>
        <taxon>Roseobacteraceae</taxon>
        <taxon>Ruegeria</taxon>
    </lineage>
</organism>
<dbReference type="RefSeq" id="WP_058275557.1">
    <property type="nucleotide sequence ID" value="NZ_CYPS01000067.1"/>
</dbReference>
<accession>A0A0P1E914</accession>
<dbReference type="InterPro" id="IPR043132">
    <property type="entry name" value="BCAT-like_C"/>
</dbReference>
<evidence type="ECO:0000313" key="2">
    <source>
        <dbReference type="EMBL" id="CUH45670.1"/>
    </source>
</evidence>
<dbReference type="AlphaFoldDB" id="A0A0P1E914"/>